<dbReference type="GO" id="GO:0005506">
    <property type="term" value="F:iron ion binding"/>
    <property type="evidence" value="ECO:0007669"/>
    <property type="project" value="InterPro"/>
</dbReference>
<protein>
    <submittedName>
        <fullName evidence="2">Cytochrome P450</fullName>
    </submittedName>
</protein>
<sequence length="249" mass="29000">MKTIAVQSSEAAKELFKIHDLFFVDRKLNDAMKCCEMYKSTMATGTYGPHWKMLRRLCNYELFTNKRMNETASLRRKCADNMINQVREEAQKCVSVDVAEVVFLMAFNLQCQLIFSCDINELPRGGDKMEFFKLISIIPELSGIPNISDFFPSLRRFDLQGIRRKTTKTLERILGIISAAVEQRLEDRKNVDWENRRKDFLDVLLDHEGRNGNDEQENLSRKDICAVIAVSFYPLLVHHYYLQIEEILG</sequence>
<reference evidence="2 3" key="1">
    <citation type="submission" date="2023-12" db="EMBL/GenBank/DDBJ databases">
        <title>A high-quality genome assembly for Dillenia turbinata (Dilleniales).</title>
        <authorList>
            <person name="Chanderbali A."/>
        </authorList>
    </citation>
    <scope>NUCLEOTIDE SEQUENCE [LARGE SCALE GENOMIC DNA]</scope>
    <source>
        <strain evidence="2">LSX21</strain>
        <tissue evidence="2">Leaf</tissue>
    </source>
</reference>
<dbReference type="EMBL" id="JBAMMX010000004">
    <property type="protein sequence ID" value="KAK6942673.1"/>
    <property type="molecule type" value="Genomic_DNA"/>
</dbReference>
<accession>A0AAN8W9Y9</accession>
<name>A0AAN8W9Y9_9MAGN</name>
<gene>
    <name evidence="2" type="ORF">RJ641_028050</name>
</gene>
<dbReference type="Pfam" id="PF00067">
    <property type="entry name" value="p450"/>
    <property type="match status" value="1"/>
</dbReference>
<evidence type="ECO:0000313" key="3">
    <source>
        <dbReference type="Proteomes" id="UP001370490"/>
    </source>
</evidence>
<dbReference type="SUPFAM" id="SSF48264">
    <property type="entry name" value="Cytochrome P450"/>
    <property type="match status" value="1"/>
</dbReference>
<organism evidence="2 3">
    <name type="scientific">Dillenia turbinata</name>
    <dbReference type="NCBI Taxonomy" id="194707"/>
    <lineage>
        <taxon>Eukaryota</taxon>
        <taxon>Viridiplantae</taxon>
        <taxon>Streptophyta</taxon>
        <taxon>Embryophyta</taxon>
        <taxon>Tracheophyta</taxon>
        <taxon>Spermatophyta</taxon>
        <taxon>Magnoliopsida</taxon>
        <taxon>eudicotyledons</taxon>
        <taxon>Gunneridae</taxon>
        <taxon>Pentapetalae</taxon>
        <taxon>Dilleniales</taxon>
        <taxon>Dilleniaceae</taxon>
        <taxon>Dillenia</taxon>
    </lineage>
</organism>
<dbReference type="PANTHER" id="PTHR47950:SF14">
    <property type="entry name" value="CYTOCHROME P450 76A2-LIKE ISOFORM X1"/>
    <property type="match status" value="1"/>
</dbReference>
<dbReference type="GO" id="GO:0016705">
    <property type="term" value="F:oxidoreductase activity, acting on paired donors, with incorporation or reduction of molecular oxygen"/>
    <property type="evidence" value="ECO:0007669"/>
    <property type="project" value="InterPro"/>
</dbReference>
<dbReference type="GO" id="GO:0004497">
    <property type="term" value="F:monooxygenase activity"/>
    <property type="evidence" value="ECO:0007669"/>
    <property type="project" value="InterPro"/>
</dbReference>
<dbReference type="InterPro" id="IPR036396">
    <property type="entry name" value="Cyt_P450_sf"/>
</dbReference>
<comment type="similarity">
    <text evidence="1">Belongs to the cytochrome P450 family.</text>
</comment>
<dbReference type="Proteomes" id="UP001370490">
    <property type="component" value="Unassembled WGS sequence"/>
</dbReference>
<dbReference type="AlphaFoldDB" id="A0AAN8W9Y9"/>
<comment type="caution">
    <text evidence="2">The sequence shown here is derived from an EMBL/GenBank/DDBJ whole genome shotgun (WGS) entry which is preliminary data.</text>
</comment>
<dbReference type="Gene3D" id="1.10.630.10">
    <property type="entry name" value="Cytochrome P450"/>
    <property type="match status" value="1"/>
</dbReference>
<dbReference type="InterPro" id="IPR001128">
    <property type="entry name" value="Cyt_P450"/>
</dbReference>
<proteinExistence type="inferred from homology"/>
<evidence type="ECO:0000313" key="2">
    <source>
        <dbReference type="EMBL" id="KAK6942673.1"/>
    </source>
</evidence>
<keyword evidence="3" id="KW-1185">Reference proteome</keyword>
<dbReference type="GO" id="GO:0020037">
    <property type="term" value="F:heme binding"/>
    <property type="evidence" value="ECO:0007669"/>
    <property type="project" value="InterPro"/>
</dbReference>
<dbReference type="PANTHER" id="PTHR47950">
    <property type="entry name" value="CYTOCHROME P450, FAMILY 76, SUBFAMILY C, POLYPEPTIDE 5-RELATED"/>
    <property type="match status" value="1"/>
</dbReference>
<evidence type="ECO:0000256" key="1">
    <source>
        <dbReference type="ARBA" id="ARBA00010617"/>
    </source>
</evidence>